<evidence type="ECO:0000313" key="4">
    <source>
        <dbReference type="Proteomes" id="UP001500320"/>
    </source>
</evidence>
<organism evidence="3 4">
    <name type="scientific">Planomonospora alba</name>
    <dbReference type="NCBI Taxonomy" id="161354"/>
    <lineage>
        <taxon>Bacteria</taxon>
        <taxon>Bacillati</taxon>
        <taxon>Actinomycetota</taxon>
        <taxon>Actinomycetes</taxon>
        <taxon>Streptosporangiales</taxon>
        <taxon>Streptosporangiaceae</taxon>
        <taxon>Planomonospora</taxon>
    </lineage>
</organism>
<comment type="caution">
    <text evidence="3">The sequence shown here is derived from an EMBL/GenBank/DDBJ whole genome shotgun (WGS) entry which is preliminary data.</text>
</comment>
<evidence type="ECO:0000259" key="2">
    <source>
        <dbReference type="Pfam" id="PF13340"/>
    </source>
</evidence>
<evidence type="ECO:0000313" key="3">
    <source>
        <dbReference type="EMBL" id="GAA3147290.1"/>
    </source>
</evidence>
<dbReference type="InterPro" id="IPR025161">
    <property type="entry name" value="IS402-like_dom"/>
</dbReference>
<dbReference type="EMBL" id="BAAAUT010000035">
    <property type="protein sequence ID" value="GAA3147290.1"/>
    <property type="molecule type" value="Genomic_DNA"/>
</dbReference>
<accession>A0ABP6NL14</accession>
<protein>
    <recommendedName>
        <fullName evidence="2">Insertion element IS402-like domain-containing protein</fullName>
    </recommendedName>
</protein>
<gene>
    <name evidence="3" type="ORF">GCM10010466_42860</name>
</gene>
<dbReference type="Proteomes" id="UP001500320">
    <property type="component" value="Unassembled WGS sequence"/>
</dbReference>
<dbReference type="Pfam" id="PF13340">
    <property type="entry name" value="DUF4096"/>
    <property type="match status" value="1"/>
</dbReference>
<name>A0ABP6NL14_9ACTN</name>
<sequence>MATLAVTRRFDLTDAQWAVLEPLLPAPKRSGRPPSFSKRQLIGGIRWRVRTGRGLQAASCRAPPSAGWLRARSLRRAVWECWAGYRGVMPPRTLADGQEAPRTGPVPSTRSGAADTSPRSMWSAW</sequence>
<evidence type="ECO:0000256" key="1">
    <source>
        <dbReference type="SAM" id="MobiDB-lite"/>
    </source>
</evidence>
<reference evidence="4" key="1">
    <citation type="journal article" date="2019" name="Int. J. Syst. Evol. Microbiol.">
        <title>The Global Catalogue of Microorganisms (GCM) 10K type strain sequencing project: providing services to taxonomists for standard genome sequencing and annotation.</title>
        <authorList>
            <consortium name="The Broad Institute Genomics Platform"/>
            <consortium name="The Broad Institute Genome Sequencing Center for Infectious Disease"/>
            <person name="Wu L."/>
            <person name="Ma J."/>
        </authorList>
    </citation>
    <scope>NUCLEOTIDE SEQUENCE [LARGE SCALE GENOMIC DNA]</scope>
    <source>
        <strain evidence="4">JCM 9373</strain>
    </source>
</reference>
<proteinExistence type="predicted"/>
<feature type="region of interest" description="Disordered" evidence="1">
    <location>
        <begin position="90"/>
        <end position="125"/>
    </location>
</feature>
<feature type="domain" description="Insertion element IS402-like" evidence="2">
    <location>
        <begin position="12"/>
        <end position="54"/>
    </location>
</feature>
<keyword evidence="4" id="KW-1185">Reference proteome</keyword>